<dbReference type="FunFam" id="3.90.950.10:FF:000001">
    <property type="entry name" value="dITP/XTP pyrophosphatase"/>
    <property type="match status" value="1"/>
</dbReference>
<dbReference type="HAMAP" id="MF_01405">
    <property type="entry name" value="Non_canon_purine_NTPase"/>
    <property type="match status" value="1"/>
</dbReference>
<feature type="binding site" evidence="10">
    <location>
        <begin position="9"/>
        <end position="14"/>
    </location>
    <ligand>
        <name>substrate</name>
    </ligand>
</feature>
<dbReference type="SUPFAM" id="SSF52972">
    <property type="entry name" value="ITPase-like"/>
    <property type="match status" value="1"/>
</dbReference>
<dbReference type="Pfam" id="PF01725">
    <property type="entry name" value="Ham1p_like"/>
    <property type="match status" value="1"/>
</dbReference>
<dbReference type="STRING" id="1581557.BN1208_0039"/>
<evidence type="ECO:0000313" key="12">
    <source>
        <dbReference type="EMBL" id="CEZ18935.1"/>
    </source>
</evidence>
<name>A0A0D6ETW8_9PROT</name>
<dbReference type="NCBIfam" id="TIGR00042">
    <property type="entry name" value="RdgB/HAM1 family non-canonical purine NTP pyrophosphatase"/>
    <property type="match status" value="1"/>
</dbReference>
<dbReference type="EMBL" id="LN827929">
    <property type="protein sequence ID" value="CEZ18935.1"/>
    <property type="molecule type" value="Genomic_DNA"/>
</dbReference>
<comment type="subunit">
    <text evidence="2 10">Homodimer.</text>
</comment>
<evidence type="ECO:0000256" key="4">
    <source>
        <dbReference type="ARBA" id="ARBA00022741"/>
    </source>
</evidence>
<keyword evidence="4 10" id="KW-0547">Nucleotide-binding</keyword>
<keyword evidence="13" id="KW-1185">Reference proteome</keyword>
<feature type="binding site" evidence="10">
    <location>
        <position position="41"/>
    </location>
    <ligand>
        <name>Mg(2+)</name>
        <dbReference type="ChEBI" id="CHEBI:18420"/>
    </ligand>
</feature>
<dbReference type="GO" id="GO:0000166">
    <property type="term" value="F:nucleotide binding"/>
    <property type="evidence" value="ECO:0007669"/>
    <property type="project" value="UniProtKB-KW"/>
</dbReference>
<dbReference type="Gene3D" id="3.90.950.10">
    <property type="match status" value="1"/>
</dbReference>
<comment type="function">
    <text evidence="10">Pyrophosphatase that catalyzes the hydrolysis of nucleoside triphosphates to their monophosphate derivatives, with a high preference for the non-canonical purine nucleotides XTP (xanthosine triphosphate), dITP (deoxyinosine triphosphate) and ITP. Seems to function as a house-cleaning enzyme that removes non-canonical purine nucleotides from the nucleotide pool, thus preventing their incorporation into DNA/RNA and avoiding chromosomal lesions.</text>
</comment>
<dbReference type="InterPro" id="IPR020922">
    <property type="entry name" value="dITP/XTP_pyrophosphatase"/>
</dbReference>
<dbReference type="Proteomes" id="UP000064007">
    <property type="component" value="Chromosome 1"/>
</dbReference>
<dbReference type="GO" id="GO:0017111">
    <property type="term" value="F:ribonucleoside triphosphate phosphatase activity"/>
    <property type="evidence" value="ECO:0007669"/>
    <property type="project" value="InterPro"/>
</dbReference>
<keyword evidence="7 10" id="KW-0546">Nucleotide metabolism</keyword>
<evidence type="ECO:0000313" key="13">
    <source>
        <dbReference type="Proteomes" id="UP000064007"/>
    </source>
</evidence>
<dbReference type="GO" id="GO:0009146">
    <property type="term" value="P:purine nucleoside triphosphate catabolic process"/>
    <property type="evidence" value="ECO:0007669"/>
    <property type="project" value="UniProtKB-UniRule"/>
</dbReference>
<dbReference type="PANTHER" id="PTHR11067:SF9">
    <property type="entry name" value="INOSINE TRIPHOSPHATE PYROPHOSPHATASE"/>
    <property type="match status" value="1"/>
</dbReference>
<feature type="binding site" evidence="10">
    <location>
        <position position="176"/>
    </location>
    <ligand>
        <name>substrate</name>
    </ligand>
</feature>
<keyword evidence="3 10" id="KW-0479">Metal-binding</keyword>
<evidence type="ECO:0000256" key="9">
    <source>
        <dbReference type="ARBA" id="ARBA00052017"/>
    </source>
</evidence>
<feature type="binding site" evidence="10">
    <location>
        <begin position="153"/>
        <end position="156"/>
    </location>
    <ligand>
        <name>substrate</name>
    </ligand>
</feature>
<dbReference type="GO" id="GO:0009117">
    <property type="term" value="P:nucleotide metabolic process"/>
    <property type="evidence" value="ECO:0007669"/>
    <property type="project" value="UniProtKB-KW"/>
</dbReference>
<dbReference type="GO" id="GO:0035870">
    <property type="term" value="F:dITP diphosphatase activity"/>
    <property type="evidence" value="ECO:0007669"/>
    <property type="project" value="UniProtKB-UniRule"/>
</dbReference>
<sequence>MKNQIVIATSNVKKLTEIQSILDDMNLEIFPQSHFKIEAAEEPFHTFLENALIKARHASRLSKLPAIADDSGICVDALGGKPGVLSARFAGEPSSDQKNNEKLLKSLENESNRKAHYTCVIVFVKHEFDPEPIIAEGIWHGEILKSPRGSGGFGYDPLFLDHMTEKAVAELPLEIKNRISHRGQALHKLKLKLNQIYG</sequence>
<evidence type="ECO:0000256" key="2">
    <source>
        <dbReference type="ARBA" id="ARBA00011738"/>
    </source>
</evidence>
<accession>A0A0D6ETW8</accession>
<evidence type="ECO:0000256" key="7">
    <source>
        <dbReference type="ARBA" id="ARBA00023080"/>
    </source>
</evidence>
<comment type="catalytic activity">
    <reaction evidence="8 10">
        <text>dITP + H2O = dIMP + diphosphate + H(+)</text>
        <dbReference type="Rhea" id="RHEA:28342"/>
        <dbReference type="ChEBI" id="CHEBI:15377"/>
        <dbReference type="ChEBI" id="CHEBI:15378"/>
        <dbReference type="ChEBI" id="CHEBI:33019"/>
        <dbReference type="ChEBI" id="CHEBI:61194"/>
        <dbReference type="ChEBI" id="CHEBI:61382"/>
        <dbReference type="EC" id="3.6.1.66"/>
    </reaction>
</comment>
<proteinExistence type="inferred from homology"/>
<evidence type="ECO:0000256" key="10">
    <source>
        <dbReference type="HAMAP-Rule" id="MF_01405"/>
    </source>
</evidence>
<dbReference type="AlphaFoldDB" id="A0A0D6ETW8"/>
<feature type="binding site" evidence="10">
    <location>
        <position position="70"/>
    </location>
    <ligand>
        <name>Mg(2+)</name>
        <dbReference type="ChEBI" id="CHEBI:18420"/>
    </ligand>
</feature>
<dbReference type="InterPro" id="IPR029001">
    <property type="entry name" value="ITPase-like_fam"/>
</dbReference>
<evidence type="ECO:0000256" key="5">
    <source>
        <dbReference type="ARBA" id="ARBA00022801"/>
    </source>
</evidence>
<comment type="catalytic activity">
    <reaction evidence="9 10">
        <text>XTP + H2O = XMP + diphosphate + H(+)</text>
        <dbReference type="Rhea" id="RHEA:28610"/>
        <dbReference type="ChEBI" id="CHEBI:15377"/>
        <dbReference type="ChEBI" id="CHEBI:15378"/>
        <dbReference type="ChEBI" id="CHEBI:33019"/>
        <dbReference type="ChEBI" id="CHEBI:57464"/>
        <dbReference type="ChEBI" id="CHEBI:61314"/>
        <dbReference type="EC" id="3.6.1.66"/>
    </reaction>
</comment>
<dbReference type="KEGG" id="mbat:BN1208_0039"/>
<keyword evidence="5 10" id="KW-0378">Hydrolase</keyword>
<dbReference type="EC" id="3.6.1.66" evidence="10"/>
<feature type="binding site" evidence="10">
    <location>
        <begin position="181"/>
        <end position="182"/>
    </location>
    <ligand>
        <name>substrate</name>
    </ligand>
</feature>
<evidence type="ECO:0000256" key="1">
    <source>
        <dbReference type="ARBA" id="ARBA00008023"/>
    </source>
</evidence>
<evidence type="ECO:0000256" key="3">
    <source>
        <dbReference type="ARBA" id="ARBA00022723"/>
    </source>
</evidence>
<dbReference type="CDD" id="cd00515">
    <property type="entry name" value="HAM1"/>
    <property type="match status" value="1"/>
</dbReference>
<gene>
    <name evidence="12" type="primary">yggV</name>
    <name evidence="12" type="ORF">BN1208_0039</name>
</gene>
<dbReference type="GO" id="GO:0036222">
    <property type="term" value="F:XTP diphosphatase activity"/>
    <property type="evidence" value="ECO:0007669"/>
    <property type="project" value="UniProtKB-UniRule"/>
</dbReference>
<evidence type="ECO:0000256" key="6">
    <source>
        <dbReference type="ARBA" id="ARBA00022842"/>
    </source>
</evidence>
<reference evidence="13" key="1">
    <citation type="submission" date="2014-12" db="EMBL/GenBank/DDBJ databases">
        <authorList>
            <person name="Salcher M.M."/>
        </authorList>
    </citation>
    <scope>NUCLEOTIDE SEQUENCE [LARGE SCALE GENOMIC DNA]</scope>
    <source>
        <strain evidence="13">MMS-10A-171</strain>
    </source>
</reference>
<dbReference type="PANTHER" id="PTHR11067">
    <property type="entry name" value="INOSINE TRIPHOSPHATE PYROPHOSPHATASE/HAM1 PROTEIN"/>
    <property type="match status" value="1"/>
</dbReference>
<protein>
    <recommendedName>
        <fullName evidence="10">dITP/XTP pyrophosphatase</fullName>
        <ecNumber evidence="10">3.6.1.66</ecNumber>
    </recommendedName>
    <alternativeName>
        <fullName evidence="10">Non-canonical purine NTP pyrophosphatase</fullName>
    </alternativeName>
    <alternativeName>
        <fullName evidence="10">Non-standard purine NTP pyrophosphatase</fullName>
    </alternativeName>
    <alternativeName>
        <fullName evidence="10">Nucleoside-triphosphate diphosphatase</fullName>
    </alternativeName>
    <alternativeName>
        <fullName evidence="10">Nucleoside-triphosphate pyrophosphatase</fullName>
        <shortName evidence="10">NTPase</shortName>
    </alternativeName>
</protein>
<dbReference type="InterPro" id="IPR002637">
    <property type="entry name" value="RdgB/HAM1"/>
</dbReference>
<evidence type="ECO:0000256" key="11">
    <source>
        <dbReference type="RuleBase" id="RU003781"/>
    </source>
</evidence>
<dbReference type="GO" id="GO:0005829">
    <property type="term" value="C:cytosol"/>
    <property type="evidence" value="ECO:0007669"/>
    <property type="project" value="TreeGrafter"/>
</dbReference>
<dbReference type="GO" id="GO:0046872">
    <property type="term" value="F:metal ion binding"/>
    <property type="evidence" value="ECO:0007669"/>
    <property type="project" value="UniProtKB-KW"/>
</dbReference>
<evidence type="ECO:0000256" key="8">
    <source>
        <dbReference type="ARBA" id="ARBA00051875"/>
    </source>
</evidence>
<comment type="cofactor">
    <cofactor evidence="10">
        <name>Mg(2+)</name>
        <dbReference type="ChEBI" id="CHEBI:18420"/>
    </cofactor>
    <text evidence="10">Binds 1 Mg(2+) ion per subunit.</text>
</comment>
<dbReference type="OrthoDB" id="9807456at2"/>
<comment type="similarity">
    <text evidence="1 10 11">Belongs to the HAM1 NTPase family.</text>
</comment>
<comment type="catalytic activity">
    <reaction evidence="10">
        <text>ITP + H2O = IMP + diphosphate + H(+)</text>
        <dbReference type="Rhea" id="RHEA:29399"/>
        <dbReference type="ChEBI" id="CHEBI:15377"/>
        <dbReference type="ChEBI" id="CHEBI:15378"/>
        <dbReference type="ChEBI" id="CHEBI:33019"/>
        <dbReference type="ChEBI" id="CHEBI:58053"/>
        <dbReference type="ChEBI" id="CHEBI:61402"/>
        <dbReference type="EC" id="3.6.1.66"/>
    </reaction>
</comment>
<dbReference type="HOGENOM" id="CLU_082080_0_3_4"/>
<organism evidence="12 13">
    <name type="scientific">Candidatus Methylopumilus planktonicus</name>
    <dbReference type="NCBI Taxonomy" id="1581557"/>
    <lineage>
        <taxon>Bacteria</taxon>
        <taxon>Pseudomonadati</taxon>
        <taxon>Pseudomonadota</taxon>
        <taxon>Betaproteobacteria</taxon>
        <taxon>Nitrosomonadales</taxon>
        <taxon>Methylophilaceae</taxon>
        <taxon>Candidatus Methylopumilus</taxon>
    </lineage>
</organism>
<dbReference type="RefSeq" id="WP_046486618.1">
    <property type="nucleotide sequence ID" value="NZ_LN827929.1"/>
</dbReference>
<dbReference type="GO" id="GO:0036220">
    <property type="term" value="F:ITP diphosphatase activity"/>
    <property type="evidence" value="ECO:0007669"/>
    <property type="project" value="UniProtKB-UniRule"/>
</dbReference>
<feature type="active site" description="Proton acceptor" evidence="10">
    <location>
        <position position="70"/>
    </location>
</feature>
<feature type="binding site" evidence="10">
    <location>
        <position position="71"/>
    </location>
    <ligand>
        <name>substrate</name>
    </ligand>
</feature>
<keyword evidence="6 10" id="KW-0460">Magnesium</keyword>